<evidence type="ECO:0000313" key="5">
    <source>
        <dbReference type="WBParaSite" id="OFLC_0001079701-mRNA-1"/>
    </source>
</evidence>
<proteinExistence type="inferred from homology"/>
<dbReference type="Proteomes" id="UP000267606">
    <property type="component" value="Unassembled WGS sequence"/>
</dbReference>
<evidence type="ECO:0000313" key="3">
    <source>
        <dbReference type="EMBL" id="VDO71374.1"/>
    </source>
</evidence>
<feature type="domain" description="Importin N-terminal" evidence="2">
    <location>
        <begin position="45"/>
        <end position="109"/>
    </location>
</feature>
<dbReference type="Gene3D" id="1.25.10.10">
    <property type="entry name" value="Leucine-rich Repeat Variant"/>
    <property type="match status" value="1"/>
</dbReference>
<sequence length="113" mass="13020">MTMMTVAALQKAGEALLSSEKIEIPLLDQVVNIMNQSTGETQQLASKILTELKQKDTSWTRVDGILEYSQLMETKYYALQILESLIETRWKSLPREQCDGMQIYWISYLTKLI</sequence>
<reference evidence="5" key="1">
    <citation type="submission" date="2016-06" db="UniProtKB">
        <authorList>
            <consortium name="WormBaseParasite"/>
        </authorList>
    </citation>
    <scope>IDENTIFICATION</scope>
</reference>
<dbReference type="Pfam" id="PF03810">
    <property type="entry name" value="IBN_N"/>
    <property type="match status" value="1"/>
</dbReference>
<dbReference type="InterPro" id="IPR011989">
    <property type="entry name" value="ARM-like"/>
</dbReference>
<dbReference type="GO" id="GO:0000056">
    <property type="term" value="P:ribosomal small subunit export from nucleus"/>
    <property type="evidence" value="ECO:0007669"/>
    <property type="project" value="TreeGrafter"/>
</dbReference>
<dbReference type="PANTHER" id="PTHR11223">
    <property type="entry name" value="EXPORTIN 1/5"/>
    <property type="match status" value="1"/>
</dbReference>
<dbReference type="SUPFAM" id="SSF48371">
    <property type="entry name" value="ARM repeat"/>
    <property type="match status" value="1"/>
</dbReference>
<dbReference type="GO" id="GO:0005737">
    <property type="term" value="C:cytoplasm"/>
    <property type="evidence" value="ECO:0007669"/>
    <property type="project" value="TreeGrafter"/>
</dbReference>
<accession>A0A183HTI5</accession>
<dbReference type="STRING" id="387005.A0A183HTI5"/>
<organism evidence="5">
    <name type="scientific">Onchocerca flexuosa</name>
    <dbReference type="NCBI Taxonomy" id="387005"/>
    <lineage>
        <taxon>Eukaryota</taxon>
        <taxon>Metazoa</taxon>
        <taxon>Ecdysozoa</taxon>
        <taxon>Nematoda</taxon>
        <taxon>Chromadorea</taxon>
        <taxon>Rhabditida</taxon>
        <taxon>Spirurina</taxon>
        <taxon>Spiruromorpha</taxon>
        <taxon>Filarioidea</taxon>
        <taxon>Onchocercidae</taxon>
        <taxon>Onchocerca</taxon>
    </lineage>
</organism>
<protein>
    <submittedName>
        <fullName evidence="5">Importin N-terminal domain-containing protein</fullName>
    </submittedName>
</protein>
<dbReference type="AlphaFoldDB" id="A0A183HTI5"/>
<dbReference type="InterPro" id="IPR001494">
    <property type="entry name" value="Importin-beta_N"/>
</dbReference>
<evidence type="ECO:0000313" key="4">
    <source>
        <dbReference type="Proteomes" id="UP000267606"/>
    </source>
</evidence>
<dbReference type="GO" id="GO:0005634">
    <property type="term" value="C:nucleus"/>
    <property type="evidence" value="ECO:0007669"/>
    <property type="project" value="TreeGrafter"/>
</dbReference>
<name>A0A183HTI5_9BILA</name>
<reference evidence="3 4" key="2">
    <citation type="submission" date="2018-11" db="EMBL/GenBank/DDBJ databases">
        <authorList>
            <consortium name="Pathogen Informatics"/>
        </authorList>
    </citation>
    <scope>NUCLEOTIDE SEQUENCE [LARGE SCALE GENOMIC DNA]</scope>
</reference>
<dbReference type="EMBL" id="UZAJ01014813">
    <property type="protein sequence ID" value="VDO71374.1"/>
    <property type="molecule type" value="Genomic_DNA"/>
</dbReference>
<dbReference type="GO" id="GO:0031267">
    <property type="term" value="F:small GTPase binding"/>
    <property type="evidence" value="ECO:0007669"/>
    <property type="project" value="InterPro"/>
</dbReference>
<evidence type="ECO:0000259" key="2">
    <source>
        <dbReference type="Pfam" id="PF03810"/>
    </source>
</evidence>
<dbReference type="GO" id="GO:0006611">
    <property type="term" value="P:protein export from nucleus"/>
    <property type="evidence" value="ECO:0007669"/>
    <property type="project" value="InterPro"/>
</dbReference>
<keyword evidence="4" id="KW-1185">Reference proteome</keyword>
<gene>
    <name evidence="3" type="ORF">OFLC_LOCUS10792</name>
</gene>
<comment type="similarity">
    <text evidence="1">Belongs to the exportin family.</text>
</comment>
<dbReference type="GO" id="GO:0005049">
    <property type="term" value="F:nuclear export signal receptor activity"/>
    <property type="evidence" value="ECO:0007669"/>
    <property type="project" value="InterPro"/>
</dbReference>
<dbReference type="PANTHER" id="PTHR11223:SF2">
    <property type="entry name" value="EXPORTIN-1"/>
    <property type="match status" value="1"/>
</dbReference>
<dbReference type="WBParaSite" id="OFLC_0001079701-mRNA-1">
    <property type="protein sequence ID" value="OFLC_0001079701-mRNA-1"/>
    <property type="gene ID" value="OFLC_0001079701"/>
</dbReference>
<dbReference type="GO" id="GO:0000055">
    <property type="term" value="P:ribosomal large subunit export from nucleus"/>
    <property type="evidence" value="ECO:0007669"/>
    <property type="project" value="TreeGrafter"/>
</dbReference>
<dbReference type="InterPro" id="IPR016024">
    <property type="entry name" value="ARM-type_fold"/>
</dbReference>
<dbReference type="InterPro" id="IPR045065">
    <property type="entry name" value="XPO1/5"/>
</dbReference>
<evidence type="ECO:0000256" key="1">
    <source>
        <dbReference type="ARBA" id="ARBA00009466"/>
    </source>
</evidence>